<gene>
    <name evidence="1" type="ORF">P2L57_24855</name>
</gene>
<evidence type="ECO:0000313" key="2">
    <source>
        <dbReference type="Proteomes" id="UP001220022"/>
    </source>
</evidence>
<sequence>MAIRLLYRLGCQILRWLALLARSGAAKDIEILMLAASSLSCSAPLRTLCRPNIRFAAVTCGDAIRSGSVVVLVDETAQDGMPSDPVGLKVADHCRSGRFGAVWGRLLPVMDRVCRCPLSMSRLKLP</sequence>
<protein>
    <recommendedName>
        <fullName evidence="3">Secreted protein</fullName>
    </recommendedName>
</protein>
<reference evidence="1 2" key="1">
    <citation type="submission" date="2023-03" db="EMBL/GenBank/DDBJ databases">
        <title>Draft genome sequence of type strain Streptomyces ferralitis JCM 14344.</title>
        <authorList>
            <person name="Klaysubun C."/>
            <person name="Duangmal K."/>
        </authorList>
    </citation>
    <scope>NUCLEOTIDE SEQUENCE [LARGE SCALE GENOMIC DNA]</scope>
    <source>
        <strain evidence="1 2">JCM 14344</strain>
    </source>
</reference>
<name>A0ABT5Z4T4_9ACTN</name>
<dbReference type="Proteomes" id="UP001220022">
    <property type="component" value="Unassembled WGS sequence"/>
</dbReference>
<keyword evidence="2" id="KW-1185">Reference proteome</keyword>
<proteinExistence type="predicted"/>
<evidence type="ECO:0008006" key="3">
    <source>
        <dbReference type="Google" id="ProtNLM"/>
    </source>
</evidence>
<evidence type="ECO:0000313" key="1">
    <source>
        <dbReference type="EMBL" id="MDF2258833.1"/>
    </source>
</evidence>
<organism evidence="1 2">
    <name type="scientific">Streptantibioticus ferralitis</name>
    <dbReference type="NCBI Taxonomy" id="236510"/>
    <lineage>
        <taxon>Bacteria</taxon>
        <taxon>Bacillati</taxon>
        <taxon>Actinomycetota</taxon>
        <taxon>Actinomycetes</taxon>
        <taxon>Kitasatosporales</taxon>
        <taxon>Streptomycetaceae</taxon>
        <taxon>Streptantibioticus</taxon>
    </lineage>
</organism>
<dbReference type="EMBL" id="JARHTQ010000018">
    <property type="protein sequence ID" value="MDF2258833.1"/>
    <property type="molecule type" value="Genomic_DNA"/>
</dbReference>
<accession>A0ABT5Z4T4</accession>
<dbReference type="RefSeq" id="WP_275818242.1">
    <property type="nucleotide sequence ID" value="NZ_BAAANM010000014.1"/>
</dbReference>
<comment type="caution">
    <text evidence="1">The sequence shown here is derived from an EMBL/GenBank/DDBJ whole genome shotgun (WGS) entry which is preliminary data.</text>
</comment>